<accession>A0A6A4I5C2</accession>
<dbReference type="EMBL" id="ML769411">
    <property type="protein sequence ID" value="KAE9405113.1"/>
    <property type="molecule type" value="Genomic_DNA"/>
</dbReference>
<proteinExistence type="predicted"/>
<protein>
    <submittedName>
        <fullName evidence="1">Uncharacterized protein</fullName>
    </submittedName>
</protein>
<evidence type="ECO:0000313" key="2">
    <source>
        <dbReference type="Proteomes" id="UP000799118"/>
    </source>
</evidence>
<dbReference type="Proteomes" id="UP000799118">
    <property type="component" value="Unassembled WGS sequence"/>
</dbReference>
<dbReference type="OrthoDB" id="289721at2759"/>
<reference evidence="1" key="1">
    <citation type="journal article" date="2019" name="Environ. Microbiol.">
        <title>Fungal ecological strategies reflected in gene transcription - a case study of two litter decomposers.</title>
        <authorList>
            <person name="Barbi F."/>
            <person name="Kohler A."/>
            <person name="Barry K."/>
            <person name="Baskaran P."/>
            <person name="Daum C."/>
            <person name="Fauchery L."/>
            <person name="Ihrmark K."/>
            <person name="Kuo A."/>
            <person name="LaButti K."/>
            <person name="Lipzen A."/>
            <person name="Morin E."/>
            <person name="Grigoriev I.V."/>
            <person name="Henrissat B."/>
            <person name="Lindahl B."/>
            <person name="Martin F."/>
        </authorList>
    </citation>
    <scope>NUCLEOTIDE SEQUENCE</scope>
    <source>
        <strain evidence="1">JB14</strain>
    </source>
</reference>
<sequence length="102" mass="11696">MRHTDDYLLITADLAKAKQFLKIMNKGRSRKSVRRNLPNFSALGHPEYGCFVSRDKTVANFDFDEQVLNVIPPKQDCMASTHLYSLSQPDSSHSLSMVWICY</sequence>
<gene>
    <name evidence="1" type="ORF">BT96DRAFT_357770</name>
</gene>
<organism evidence="1 2">
    <name type="scientific">Gymnopus androsaceus JB14</name>
    <dbReference type="NCBI Taxonomy" id="1447944"/>
    <lineage>
        <taxon>Eukaryota</taxon>
        <taxon>Fungi</taxon>
        <taxon>Dikarya</taxon>
        <taxon>Basidiomycota</taxon>
        <taxon>Agaricomycotina</taxon>
        <taxon>Agaricomycetes</taxon>
        <taxon>Agaricomycetidae</taxon>
        <taxon>Agaricales</taxon>
        <taxon>Marasmiineae</taxon>
        <taxon>Omphalotaceae</taxon>
        <taxon>Gymnopus</taxon>
    </lineage>
</organism>
<name>A0A6A4I5C2_9AGAR</name>
<keyword evidence="2" id="KW-1185">Reference proteome</keyword>
<evidence type="ECO:0000313" key="1">
    <source>
        <dbReference type="EMBL" id="KAE9405113.1"/>
    </source>
</evidence>
<dbReference type="AlphaFoldDB" id="A0A6A4I5C2"/>